<reference evidence="2 3" key="1">
    <citation type="submission" date="2019-07" db="EMBL/GenBank/DDBJ databases">
        <title>The pathways for chlorine oxyanion respiration interact through the shared metabolite chlorate.</title>
        <authorList>
            <person name="Barnum T.P."/>
            <person name="Cheng Y."/>
            <person name="Hill K.A."/>
            <person name="Lucas L.N."/>
            <person name="Carlson H.K."/>
            <person name="Coates J.D."/>
        </authorList>
    </citation>
    <scope>NUCLEOTIDE SEQUENCE [LARGE SCALE GENOMIC DNA]</scope>
    <source>
        <strain evidence="2">BK-3</strain>
    </source>
</reference>
<dbReference type="GO" id="GO:0047632">
    <property type="term" value="F:agmatine deiminase activity"/>
    <property type="evidence" value="ECO:0007669"/>
    <property type="project" value="TreeGrafter"/>
</dbReference>
<organism evidence="2 3">
    <name type="scientific">Sedimenticola thiotaurini</name>
    <dbReference type="NCBI Taxonomy" id="1543721"/>
    <lineage>
        <taxon>Bacteria</taxon>
        <taxon>Pseudomonadati</taxon>
        <taxon>Pseudomonadota</taxon>
        <taxon>Gammaproteobacteria</taxon>
        <taxon>Chromatiales</taxon>
        <taxon>Sedimenticolaceae</taxon>
        <taxon>Sedimenticola</taxon>
    </lineage>
</organism>
<dbReference type="EMBL" id="VMRY01000083">
    <property type="protein sequence ID" value="TVT51808.1"/>
    <property type="molecule type" value="Genomic_DNA"/>
</dbReference>
<dbReference type="Pfam" id="PF04371">
    <property type="entry name" value="PAD_porph"/>
    <property type="match status" value="1"/>
</dbReference>
<protein>
    <submittedName>
        <fullName evidence="2">Agmatine deiminase family protein</fullName>
    </submittedName>
</protein>
<comment type="caution">
    <text evidence="2">The sequence shown here is derived from an EMBL/GenBank/DDBJ whole genome shotgun (WGS) entry which is preliminary data.</text>
</comment>
<evidence type="ECO:0000256" key="1">
    <source>
        <dbReference type="ARBA" id="ARBA00022801"/>
    </source>
</evidence>
<dbReference type="GO" id="GO:0009446">
    <property type="term" value="P:putrescine biosynthetic process"/>
    <property type="evidence" value="ECO:0007669"/>
    <property type="project" value="InterPro"/>
</dbReference>
<proteinExistence type="predicted"/>
<dbReference type="PANTHER" id="PTHR31377">
    <property type="entry name" value="AGMATINE DEIMINASE-RELATED"/>
    <property type="match status" value="1"/>
</dbReference>
<evidence type="ECO:0000313" key="2">
    <source>
        <dbReference type="EMBL" id="TVT51808.1"/>
    </source>
</evidence>
<accession>A0A558CSQ7</accession>
<dbReference type="Gene3D" id="3.75.10.10">
    <property type="entry name" value="L-arginine/glycine Amidinotransferase, Chain A"/>
    <property type="match status" value="1"/>
</dbReference>
<dbReference type="GO" id="GO:0004668">
    <property type="term" value="F:protein-arginine deiminase activity"/>
    <property type="evidence" value="ECO:0007669"/>
    <property type="project" value="InterPro"/>
</dbReference>
<evidence type="ECO:0000313" key="3">
    <source>
        <dbReference type="Proteomes" id="UP000317355"/>
    </source>
</evidence>
<dbReference type="PANTHER" id="PTHR31377:SF0">
    <property type="entry name" value="AGMATINE DEIMINASE-RELATED"/>
    <property type="match status" value="1"/>
</dbReference>
<dbReference type="AlphaFoldDB" id="A0A558CSQ7"/>
<sequence>MLTWPHAHTDWYNHLDQVEQVYLTLSQQITRFQHLLIVCNNAQHQRHITDILNSNGININRISFTVAPSNDTWARDHAPLTCLGENGAQLLNYQFNGWGGKYAADLDNQINQALFDEEVFGNTPYKSLPLILEGGAVETDGLGTLLATRSSVLSESRNPALAVEDIESRLSAEMGFDRYLWLEHGHLSGDDTDGHIDTLARFADPATILYATATRDDPDYPELEAMATELHSFRQRNGEPYRLIPLPAIPPITDESGERLPAGYANFLIINQAVLLPVYNIPQDTEAVLCLEACFPNREIIPIDCTPLIRQNGSLHCITMQFPEQVKIKAGQ</sequence>
<dbReference type="Proteomes" id="UP000317355">
    <property type="component" value="Unassembled WGS sequence"/>
</dbReference>
<keyword evidence="1" id="KW-0378">Hydrolase</keyword>
<name>A0A558CSQ7_9GAMM</name>
<dbReference type="SUPFAM" id="SSF55909">
    <property type="entry name" value="Pentein"/>
    <property type="match status" value="1"/>
</dbReference>
<dbReference type="InterPro" id="IPR007466">
    <property type="entry name" value="Peptidyl-Arg-deiminase_porph"/>
</dbReference>
<gene>
    <name evidence="2" type="ORF">FHK82_14920</name>
</gene>